<protein>
    <submittedName>
        <fullName evidence="1">Uncharacterized protein</fullName>
    </submittedName>
</protein>
<proteinExistence type="predicted"/>
<sequence length="52" mass="5733">YSTVASQLQRALALVGGVGRYIEMLDGARKHWGFRTTPRSAERSTPLRAEGD</sequence>
<name>A0ABQ7PAG2_9HYPO</name>
<dbReference type="Proteomes" id="UP000742024">
    <property type="component" value="Unassembled WGS sequence"/>
</dbReference>
<dbReference type="EMBL" id="SRPR01000163">
    <property type="protein sequence ID" value="KAG5957861.1"/>
    <property type="molecule type" value="Genomic_DNA"/>
</dbReference>
<reference evidence="1 2" key="1">
    <citation type="journal article" date="2020" name="bioRxiv">
        <title>Whole genome comparisons of ergot fungi reveals the divergence and evolution of species within the genus Claviceps are the result of varying mechanisms driving genome evolution and host range expansion.</title>
        <authorList>
            <person name="Wyka S.A."/>
            <person name="Mondo S.J."/>
            <person name="Liu M."/>
            <person name="Dettman J."/>
            <person name="Nalam V."/>
            <person name="Broders K.D."/>
        </authorList>
    </citation>
    <scope>NUCLEOTIDE SEQUENCE [LARGE SCALE GENOMIC DNA]</scope>
    <source>
        <strain evidence="1 2">LM583</strain>
    </source>
</reference>
<accession>A0ABQ7PAG2</accession>
<organism evidence="1 2">
    <name type="scientific">Claviceps arundinis</name>
    <dbReference type="NCBI Taxonomy" id="1623583"/>
    <lineage>
        <taxon>Eukaryota</taxon>
        <taxon>Fungi</taxon>
        <taxon>Dikarya</taxon>
        <taxon>Ascomycota</taxon>
        <taxon>Pezizomycotina</taxon>
        <taxon>Sordariomycetes</taxon>
        <taxon>Hypocreomycetidae</taxon>
        <taxon>Hypocreales</taxon>
        <taxon>Clavicipitaceae</taxon>
        <taxon>Claviceps</taxon>
    </lineage>
</organism>
<gene>
    <name evidence="1" type="ORF">E4U57_001697</name>
</gene>
<feature type="non-terminal residue" evidence="1">
    <location>
        <position position="1"/>
    </location>
</feature>
<keyword evidence="2" id="KW-1185">Reference proteome</keyword>
<comment type="caution">
    <text evidence="1">The sequence shown here is derived from an EMBL/GenBank/DDBJ whole genome shotgun (WGS) entry which is preliminary data.</text>
</comment>
<evidence type="ECO:0000313" key="1">
    <source>
        <dbReference type="EMBL" id="KAG5957861.1"/>
    </source>
</evidence>
<evidence type="ECO:0000313" key="2">
    <source>
        <dbReference type="Proteomes" id="UP000742024"/>
    </source>
</evidence>